<feature type="non-terminal residue" evidence="4">
    <location>
        <position position="1"/>
    </location>
</feature>
<protein>
    <recommendedName>
        <fullName evidence="3">CRISPR type III-associated protein domain-containing protein</fullName>
    </recommendedName>
</protein>
<gene>
    <name evidence="4" type="ORF">HKBW3S09_01487</name>
</gene>
<evidence type="ECO:0000313" key="4">
    <source>
        <dbReference type="EMBL" id="GFP24021.1"/>
    </source>
</evidence>
<comment type="caution">
    <text evidence="4">The sequence shown here is derived from an EMBL/GenBank/DDBJ whole genome shotgun (WGS) entry which is preliminary data.</text>
</comment>
<evidence type="ECO:0000259" key="3">
    <source>
        <dbReference type="Pfam" id="PF03787"/>
    </source>
</evidence>
<dbReference type="InterPro" id="IPR005537">
    <property type="entry name" value="RAMP_III_fam"/>
</dbReference>
<dbReference type="Pfam" id="PF03787">
    <property type="entry name" value="RAMPs"/>
    <property type="match status" value="1"/>
</dbReference>
<dbReference type="CDD" id="cd09726">
    <property type="entry name" value="RAMP_I_III"/>
    <property type="match status" value="1"/>
</dbReference>
<comment type="subunit">
    <text evidence="2">Part of the Csm effector complex that includes Cas10, Csm2, Csm3, Csm4 and Csm5.</text>
</comment>
<dbReference type="GO" id="GO:0051607">
    <property type="term" value="P:defense response to virus"/>
    <property type="evidence" value="ECO:0007669"/>
    <property type="project" value="UniProtKB-KW"/>
</dbReference>
<evidence type="ECO:0000313" key="5">
    <source>
        <dbReference type="Proteomes" id="UP000585609"/>
    </source>
</evidence>
<dbReference type="AlphaFoldDB" id="A0A6V8NXN9"/>
<reference evidence="4 5" key="1">
    <citation type="journal article" date="2020" name="Front. Microbiol.">
        <title>Single-cell genomics of novel Actinobacteria with the Wood-Ljungdahl pathway discovered in a serpentinizing system.</title>
        <authorList>
            <person name="Merino N."/>
            <person name="Kawai M."/>
            <person name="Boyd E.S."/>
            <person name="Colman D.R."/>
            <person name="McGlynn S.E."/>
            <person name="Nealson K.H."/>
            <person name="Kurokawa K."/>
            <person name="Hongoh Y."/>
        </authorList>
    </citation>
    <scope>NUCLEOTIDE SEQUENCE [LARGE SCALE GENOMIC DNA]</scope>
    <source>
        <strain evidence="4 5">S09_30</strain>
    </source>
</reference>
<keyword evidence="1" id="KW-0051">Antiviral defense</keyword>
<proteinExistence type="predicted"/>
<organism evidence="4 5">
    <name type="scientific">Candidatus Hakubella thermalkaliphila</name>
    <dbReference type="NCBI Taxonomy" id="2754717"/>
    <lineage>
        <taxon>Bacteria</taxon>
        <taxon>Bacillati</taxon>
        <taxon>Actinomycetota</taxon>
        <taxon>Actinomycetota incertae sedis</taxon>
        <taxon>Candidatus Hakubellales</taxon>
        <taxon>Candidatus Hakubellaceae</taxon>
        <taxon>Candidatus Hakubella</taxon>
    </lineage>
</organism>
<name>A0A6V8NXN9_9ACTN</name>
<evidence type="ECO:0000256" key="1">
    <source>
        <dbReference type="ARBA" id="ARBA00023118"/>
    </source>
</evidence>
<sequence>FDQVSALSRNMPFIPPSSIRGRVKQAIREHCKENSSWEKYGLCKGQVCGEEGAYCVPDYSEGDYGICVLCRIFGIPGGEVQKGFAFSGAYFPEAVAELLEKIYQERPGEAPYIRHGRSRRDYLLRRAREDALFTLGLAKPLVDLEGFIIETPAHLRYDEQTQNFDHGILLLGLRLVTEIGGGRNRGYGRCRFYPAEARAWNRLIQEHINQWKYAREERAKRVGKREKSLVDICMIKNNAVGGLKEIRIGKKVNDNFLLYGGPYTTEKLKQLKAAALDLDLAAFPRHKLHELAELLYFPNQQATFEFVRWFSSLNKYRERFINVCDRLSLGPFPVPREKWEGIYRTSIIDLIELYDLLVRG</sequence>
<accession>A0A6V8NXN9</accession>
<dbReference type="Proteomes" id="UP000585609">
    <property type="component" value="Unassembled WGS sequence"/>
</dbReference>
<feature type="domain" description="CRISPR type III-associated protein" evidence="3">
    <location>
        <begin position="8"/>
        <end position="191"/>
    </location>
</feature>
<evidence type="ECO:0000256" key="2">
    <source>
        <dbReference type="ARBA" id="ARBA00093789"/>
    </source>
</evidence>
<dbReference type="EMBL" id="BLRW01000298">
    <property type="protein sequence ID" value="GFP24021.1"/>
    <property type="molecule type" value="Genomic_DNA"/>
</dbReference>